<evidence type="ECO:0000313" key="2">
    <source>
        <dbReference type="Proteomes" id="UP001446871"/>
    </source>
</evidence>
<dbReference type="EMBL" id="JAQQWM010000009">
    <property type="protein sequence ID" value="KAK8047118.1"/>
    <property type="molecule type" value="Genomic_DNA"/>
</dbReference>
<evidence type="ECO:0000313" key="1">
    <source>
        <dbReference type="EMBL" id="KAK8047118.1"/>
    </source>
</evidence>
<organism evidence="1 2">
    <name type="scientific">Apiospora saccharicola</name>
    <dbReference type="NCBI Taxonomy" id="335842"/>
    <lineage>
        <taxon>Eukaryota</taxon>
        <taxon>Fungi</taxon>
        <taxon>Dikarya</taxon>
        <taxon>Ascomycota</taxon>
        <taxon>Pezizomycotina</taxon>
        <taxon>Sordariomycetes</taxon>
        <taxon>Xylariomycetidae</taxon>
        <taxon>Amphisphaeriales</taxon>
        <taxon>Apiosporaceae</taxon>
        <taxon>Apiospora</taxon>
    </lineage>
</organism>
<sequence>MDPASIVGLVSACASIGQLLIQIQQTLNSIQEKYKNAKFAITSLLSQLSILETATSRLQAVLAVRQHRGADKNGENLLPQLNQSLVACATSIELLASHVASAKTALDAELTIGRRARARYIFNEEGIAPIREALRDQIQAIHFLLYKSTALLDTENSEMLQRVASRSSSLMWLRDPASVASIASRATDSMSRASIIFGFDAQLLDTKLYRGAVITAWRKLRRPSHNDYQLSNDEDEARILAPIPRVLDM</sequence>
<comment type="caution">
    <text evidence="1">The sequence shown here is derived from an EMBL/GenBank/DDBJ whole genome shotgun (WGS) entry which is preliminary data.</text>
</comment>
<protein>
    <submittedName>
        <fullName evidence="1">SH3 domain-containing protein</fullName>
    </submittedName>
</protein>
<reference evidence="1 2" key="1">
    <citation type="submission" date="2023-01" db="EMBL/GenBank/DDBJ databases">
        <title>Analysis of 21 Apiospora genomes using comparative genomics revels a genus with tremendous synthesis potential of carbohydrate active enzymes and secondary metabolites.</title>
        <authorList>
            <person name="Sorensen T."/>
        </authorList>
    </citation>
    <scope>NUCLEOTIDE SEQUENCE [LARGE SCALE GENOMIC DNA]</scope>
    <source>
        <strain evidence="1 2">CBS 83171</strain>
    </source>
</reference>
<keyword evidence="2" id="KW-1185">Reference proteome</keyword>
<name>A0ABR1TN63_9PEZI</name>
<accession>A0ABR1TN63</accession>
<dbReference type="Proteomes" id="UP001446871">
    <property type="component" value="Unassembled WGS sequence"/>
</dbReference>
<proteinExistence type="predicted"/>
<gene>
    <name evidence="1" type="ORF">PG996_015182</name>
</gene>